<sequence>MPRQAKPRLGIKLELAADFDLKENPLTSPLAGTFPNEEPWAQRPRVFDNWHGGRNARGNSVLRSAIVWTGRAVAYGPEYDASTHIRRTHGKVVLPQYICDEVALAM</sequence>
<dbReference type="RefSeq" id="XP_001791551.1">
    <property type="nucleotide sequence ID" value="XM_001791499.1"/>
</dbReference>
<accession>Q0V530</accession>
<gene>
    <name evidence="1" type="ORF">SNOG_00884</name>
</gene>
<dbReference type="AlphaFoldDB" id="Q0V530"/>
<evidence type="ECO:0000313" key="2">
    <source>
        <dbReference type="Proteomes" id="UP000001055"/>
    </source>
</evidence>
<dbReference type="EMBL" id="CH445325">
    <property type="protein sequence ID" value="EAT92379.1"/>
    <property type="molecule type" value="Genomic_DNA"/>
</dbReference>
<dbReference type="Proteomes" id="UP000001055">
    <property type="component" value="Unassembled WGS sequence"/>
</dbReference>
<dbReference type="InParanoid" id="Q0V530"/>
<dbReference type="KEGG" id="pno:SNOG_00884"/>
<reference evidence="2" key="1">
    <citation type="journal article" date="2007" name="Plant Cell">
        <title>Dothideomycete-plant interactions illuminated by genome sequencing and EST analysis of the wheat pathogen Stagonospora nodorum.</title>
        <authorList>
            <person name="Hane J.K."/>
            <person name="Lowe R.G."/>
            <person name="Solomon P.S."/>
            <person name="Tan K.C."/>
            <person name="Schoch C.L."/>
            <person name="Spatafora J.W."/>
            <person name="Crous P.W."/>
            <person name="Kodira C."/>
            <person name="Birren B.W."/>
            <person name="Galagan J.E."/>
            <person name="Torriani S.F."/>
            <person name="McDonald B.A."/>
            <person name="Oliver R.P."/>
        </authorList>
    </citation>
    <scope>NUCLEOTIDE SEQUENCE [LARGE SCALE GENOMIC DNA]</scope>
    <source>
        <strain evidence="2">SN15 / ATCC MYA-4574 / FGSC 10173</strain>
    </source>
</reference>
<evidence type="ECO:0000313" key="1">
    <source>
        <dbReference type="EMBL" id="EAT92379.1"/>
    </source>
</evidence>
<organism evidence="1 2">
    <name type="scientific">Phaeosphaeria nodorum (strain SN15 / ATCC MYA-4574 / FGSC 10173)</name>
    <name type="common">Glume blotch fungus</name>
    <name type="synonym">Parastagonospora nodorum</name>
    <dbReference type="NCBI Taxonomy" id="321614"/>
    <lineage>
        <taxon>Eukaryota</taxon>
        <taxon>Fungi</taxon>
        <taxon>Dikarya</taxon>
        <taxon>Ascomycota</taxon>
        <taxon>Pezizomycotina</taxon>
        <taxon>Dothideomycetes</taxon>
        <taxon>Pleosporomycetidae</taxon>
        <taxon>Pleosporales</taxon>
        <taxon>Pleosporineae</taxon>
        <taxon>Phaeosphaeriaceae</taxon>
        <taxon>Parastagonospora</taxon>
    </lineage>
</organism>
<name>Q0V530_PHANO</name>
<proteinExistence type="predicted"/>
<dbReference type="GeneID" id="5967565"/>
<protein>
    <submittedName>
        <fullName evidence="1">Uncharacterized protein</fullName>
    </submittedName>
</protein>